<evidence type="ECO:0000313" key="2">
    <source>
        <dbReference type="WBParaSite" id="ES5_v2.g15185.t1"/>
    </source>
</evidence>
<dbReference type="WBParaSite" id="ES5_v2.g15185.t1">
    <property type="protein sequence ID" value="ES5_v2.g15185.t1"/>
    <property type="gene ID" value="ES5_v2.g15185"/>
</dbReference>
<dbReference type="Proteomes" id="UP000887579">
    <property type="component" value="Unplaced"/>
</dbReference>
<accession>A0AC34FD57</accession>
<organism evidence="1 2">
    <name type="scientific">Panagrolaimus sp. ES5</name>
    <dbReference type="NCBI Taxonomy" id="591445"/>
    <lineage>
        <taxon>Eukaryota</taxon>
        <taxon>Metazoa</taxon>
        <taxon>Ecdysozoa</taxon>
        <taxon>Nematoda</taxon>
        <taxon>Chromadorea</taxon>
        <taxon>Rhabditida</taxon>
        <taxon>Tylenchina</taxon>
        <taxon>Panagrolaimomorpha</taxon>
        <taxon>Panagrolaimoidea</taxon>
        <taxon>Panagrolaimidae</taxon>
        <taxon>Panagrolaimus</taxon>
    </lineage>
</organism>
<proteinExistence type="predicted"/>
<sequence>MPSRVTTSVAVIRGSSGVNGTVWFSQDKDDETVTIKGDITGLKPGEHNVHIAELGYPNDGISSSSTWLNKLSTSPEMKDAFANIANLKAQNDGSLHFEMKGKDIHLNGRESIIGRNIVVDNEKTDENLTEAQNITRGRSATGVIAIAERIEDEE</sequence>
<evidence type="ECO:0000313" key="1">
    <source>
        <dbReference type="Proteomes" id="UP000887579"/>
    </source>
</evidence>
<protein>
    <submittedName>
        <fullName evidence="2">Superoxide dismutase copper/zinc binding domain-containing protein</fullName>
    </submittedName>
</protein>
<reference evidence="2" key="1">
    <citation type="submission" date="2022-11" db="UniProtKB">
        <authorList>
            <consortium name="WormBaseParasite"/>
        </authorList>
    </citation>
    <scope>IDENTIFICATION</scope>
</reference>
<name>A0AC34FD57_9BILA</name>